<feature type="domain" description="GGDEF" evidence="2">
    <location>
        <begin position="250"/>
        <end position="382"/>
    </location>
</feature>
<dbReference type="InterPro" id="IPR052163">
    <property type="entry name" value="DGC-Regulatory_Protein"/>
</dbReference>
<dbReference type="InterPro" id="IPR000160">
    <property type="entry name" value="GGDEF_dom"/>
</dbReference>
<protein>
    <submittedName>
        <fullName evidence="3">Sensor domain-containing diguanylate cyclase</fullName>
    </submittedName>
</protein>
<dbReference type="OrthoDB" id="8929028at2"/>
<keyword evidence="4" id="KW-1185">Reference proteome</keyword>
<accession>A0A4Q9H4V8</accession>
<dbReference type="PROSITE" id="PS50887">
    <property type="entry name" value="GGDEF"/>
    <property type="match status" value="1"/>
</dbReference>
<evidence type="ECO:0000313" key="3">
    <source>
        <dbReference type="EMBL" id="TBO32634.1"/>
    </source>
</evidence>
<dbReference type="Proteomes" id="UP000292120">
    <property type="component" value="Unassembled WGS sequence"/>
</dbReference>
<dbReference type="AlphaFoldDB" id="A0A4Q9H4V8"/>
<dbReference type="PANTHER" id="PTHR46663:SF3">
    <property type="entry name" value="SLL0267 PROTEIN"/>
    <property type="match status" value="1"/>
</dbReference>
<dbReference type="FunFam" id="3.30.70.270:FF:000001">
    <property type="entry name" value="Diguanylate cyclase domain protein"/>
    <property type="match status" value="1"/>
</dbReference>
<dbReference type="InterPro" id="IPR035965">
    <property type="entry name" value="PAS-like_dom_sf"/>
</dbReference>
<dbReference type="Gene3D" id="3.30.70.270">
    <property type="match status" value="1"/>
</dbReference>
<gene>
    <name evidence="3" type="ORF">EYS42_05485</name>
</gene>
<dbReference type="Pfam" id="PF13188">
    <property type="entry name" value="PAS_8"/>
    <property type="match status" value="1"/>
</dbReference>
<name>A0A4Q9H4V8_9BURK</name>
<dbReference type="Pfam" id="PF00990">
    <property type="entry name" value="GGDEF"/>
    <property type="match status" value="1"/>
</dbReference>
<dbReference type="NCBIfam" id="TIGR00254">
    <property type="entry name" value="GGDEF"/>
    <property type="match status" value="1"/>
</dbReference>
<evidence type="ECO:0000313" key="4">
    <source>
        <dbReference type="Proteomes" id="UP000292120"/>
    </source>
</evidence>
<organism evidence="3 4">
    <name type="scientific">Aquabacterium lacunae</name>
    <dbReference type="NCBI Taxonomy" id="2528630"/>
    <lineage>
        <taxon>Bacteria</taxon>
        <taxon>Pseudomonadati</taxon>
        <taxon>Pseudomonadota</taxon>
        <taxon>Betaproteobacteria</taxon>
        <taxon>Burkholderiales</taxon>
        <taxon>Aquabacterium</taxon>
    </lineage>
</organism>
<dbReference type="SMART" id="SM00267">
    <property type="entry name" value="GGDEF"/>
    <property type="match status" value="1"/>
</dbReference>
<sequence length="397" mass="43264">MSSRSMMTMGTPTLAQHRWVAFSGAALATTAGAMLLSSSSPWLGHVAWLSATGCVAWAAHCLGRQRGETQQTHDRYQDALRALQATDATAPAGAHLLQAAFQHSQAPMVITDALDRIVMVNQAFARLCGMSTDALLGQSAELHGLAPLRPSHLPGVDQHLRDGTRWAGESAITAHDGAVHEMWLAVSALRDAQGRITHHNRVFQDIAPLKKQLRQMADQARHDSLTELPNRRAFSEHLFHAMARARREPKTLAVMAVDLDGFKAVNDTHGHHVGDLLLQQVARRLQACVRTTDIVCRLGGDEFMVILEGAGMPHEVERIGQRILTCLSEAYTLERHHVKATPSIGLVVHQPHENEAALMQRADAAMYSAKRAGKCRMVLDLGDTPAPVEGRTTARVA</sequence>
<evidence type="ECO:0000259" key="1">
    <source>
        <dbReference type="PROSITE" id="PS50112"/>
    </source>
</evidence>
<dbReference type="SUPFAM" id="SSF55785">
    <property type="entry name" value="PYP-like sensor domain (PAS domain)"/>
    <property type="match status" value="1"/>
</dbReference>
<dbReference type="InterPro" id="IPR043128">
    <property type="entry name" value="Rev_trsase/Diguanyl_cyclase"/>
</dbReference>
<dbReference type="CDD" id="cd00130">
    <property type="entry name" value="PAS"/>
    <property type="match status" value="1"/>
</dbReference>
<dbReference type="PANTHER" id="PTHR46663">
    <property type="entry name" value="DIGUANYLATE CYCLASE DGCT-RELATED"/>
    <property type="match status" value="1"/>
</dbReference>
<feature type="domain" description="PAS" evidence="1">
    <location>
        <begin position="93"/>
        <end position="139"/>
    </location>
</feature>
<dbReference type="NCBIfam" id="TIGR00229">
    <property type="entry name" value="sensory_box"/>
    <property type="match status" value="1"/>
</dbReference>
<reference evidence="3 4" key="1">
    <citation type="submission" date="2019-02" db="EMBL/GenBank/DDBJ databases">
        <title>Aquabacterium sp. strain KMB7.</title>
        <authorList>
            <person name="Chen W.-M."/>
        </authorList>
    </citation>
    <scope>NUCLEOTIDE SEQUENCE [LARGE SCALE GENOMIC DNA]</scope>
    <source>
        <strain evidence="3 4">KMB7</strain>
    </source>
</reference>
<proteinExistence type="predicted"/>
<dbReference type="CDD" id="cd01949">
    <property type="entry name" value="GGDEF"/>
    <property type="match status" value="1"/>
</dbReference>
<comment type="caution">
    <text evidence="3">The sequence shown here is derived from an EMBL/GenBank/DDBJ whole genome shotgun (WGS) entry which is preliminary data.</text>
</comment>
<dbReference type="SUPFAM" id="SSF55073">
    <property type="entry name" value="Nucleotide cyclase"/>
    <property type="match status" value="1"/>
</dbReference>
<dbReference type="EMBL" id="SIXI01000002">
    <property type="protein sequence ID" value="TBO32634.1"/>
    <property type="molecule type" value="Genomic_DNA"/>
</dbReference>
<dbReference type="GO" id="GO:0003824">
    <property type="term" value="F:catalytic activity"/>
    <property type="evidence" value="ECO:0007669"/>
    <property type="project" value="UniProtKB-ARBA"/>
</dbReference>
<dbReference type="SMART" id="SM00091">
    <property type="entry name" value="PAS"/>
    <property type="match status" value="1"/>
</dbReference>
<evidence type="ECO:0000259" key="2">
    <source>
        <dbReference type="PROSITE" id="PS50887"/>
    </source>
</evidence>
<dbReference type="PROSITE" id="PS50112">
    <property type="entry name" value="PAS"/>
    <property type="match status" value="1"/>
</dbReference>
<dbReference type="InterPro" id="IPR000014">
    <property type="entry name" value="PAS"/>
</dbReference>
<dbReference type="Gene3D" id="3.30.450.20">
    <property type="entry name" value="PAS domain"/>
    <property type="match status" value="1"/>
</dbReference>
<dbReference type="InterPro" id="IPR029787">
    <property type="entry name" value="Nucleotide_cyclase"/>
</dbReference>